<dbReference type="Pfam" id="PF13671">
    <property type="entry name" value="AAA_33"/>
    <property type="match status" value="1"/>
</dbReference>
<organism evidence="1 2">
    <name type="scientific">Streptomyces polychromogenes</name>
    <dbReference type="NCBI Taxonomy" id="67342"/>
    <lineage>
        <taxon>Bacteria</taxon>
        <taxon>Bacillati</taxon>
        <taxon>Actinomycetota</taxon>
        <taxon>Actinomycetes</taxon>
        <taxon>Kitasatosporales</taxon>
        <taxon>Streptomycetaceae</taxon>
        <taxon>Streptomyces</taxon>
    </lineage>
</organism>
<protein>
    <submittedName>
        <fullName evidence="1">AAA family ATPase</fullName>
    </submittedName>
</protein>
<dbReference type="SUPFAM" id="SSF52540">
    <property type="entry name" value="P-loop containing nucleoside triphosphate hydrolases"/>
    <property type="match status" value="1"/>
</dbReference>
<reference evidence="1 2" key="1">
    <citation type="journal article" date="2019" name="Int. J. Syst. Evol. Microbiol.">
        <title>The Global Catalogue of Microorganisms (GCM) 10K type strain sequencing project: providing services to taxonomists for standard genome sequencing and annotation.</title>
        <authorList>
            <consortium name="The Broad Institute Genomics Platform"/>
            <consortium name="The Broad Institute Genome Sequencing Center for Infectious Disease"/>
            <person name="Wu L."/>
            <person name="Ma J."/>
        </authorList>
    </citation>
    <scope>NUCLEOTIDE SEQUENCE [LARGE SCALE GENOMIC DNA]</scope>
    <source>
        <strain evidence="1 2">JCM 4505</strain>
    </source>
</reference>
<dbReference type="Gene3D" id="3.40.50.300">
    <property type="entry name" value="P-loop containing nucleotide triphosphate hydrolases"/>
    <property type="match status" value="1"/>
</dbReference>
<proteinExistence type="predicted"/>
<name>A0ABN0VH32_9ACTN</name>
<dbReference type="Proteomes" id="UP001501867">
    <property type="component" value="Unassembled WGS sequence"/>
</dbReference>
<dbReference type="RefSeq" id="WP_344162291.1">
    <property type="nucleotide sequence ID" value="NZ_BAAABV010000021.1"/>
</dbReference>
<comment type="caution">
    <text evidence="1">The sequence shown here is derived from an EMBL/GenBank/DDBJ whole genome shotgun (WGS) entry which is preliminary data.</text>
</comment>
<dbReference type="EMBL" id="BAAABV010000021">
    <property type="protein sequence ID" value="GAA0301037.1"/>
    <property type="molecule type" value="Genomic_DNA"/>
</dbReference>
<evidence type="ECO:0000313" key="1">
    <source>
        <dbReference type="EMBL" id="GAA0301037.1"/>
    </source>
</evidence>
<gene>
    <name evidence="1" type="ORF">GCM10010302_44510</name>
</gene>
<accession>A0ABN0VH32</accession>
<dbReference type="InterPro" id="IPR027417">
    <property type="entry name" value="P-loop_NTPase"/>
</dbReference>
<sequence>MGRCDTARTEAAAVRDITPRGTVDLRGGTDAGIRLSYPRDAVVVIAGLPGSGKSTLLRAWAPAATVLDPRGTRAACEAVLPSWLPYALYRPLARLHHMRRISAAMRGPEPLLIHDCGTRPWLRRWLTRSAGRAGRPAHMVLLDVGAREALSGQRARRRLTSPRVFATHERGLAALLSGIGTDAPPRASGFASVVLLDRRLRDTSPRARFTDSRVPRQAT</sequence>
<keyword evidence="2" id="KW-1185">Reference proteome</keyword>
<evidence type="ECO:0000313" key="2">
    <source>
        <dbReference type="Proteomes" id="UP001501867"/>
    </source>
</evidence>